<dbReference type="Proteomes" id="UP001497382">
    <property type="component" value="Unassembled WGS sequence"/>
</dbReference>
<reference evidence="1 2" key="1">
    <citation type="submission" date="2024-04" db="EMBL/GenBank/DDBJ databases">
        <authorList>
            <person name="Rising A."/>
            <person name="Reimegard J."/>
            <person name="Sonavane S."/>
            <person name="Akerstrom W."/>
            <person name="Nylinder S."/>
            <person name="Hedman E."/>
            <person name="Kallberg Y."/>
        </authorList>
    </citation>
    <scope>NUCLEOTIDE SEQUENCE [LARGE SCALE GENOMIC DNA]</scope>
</reference>
<dbReference type="AlphaFoldDB" id="A0AAV2AYR6"/>
<proteinExistence type="predicted"/>
<accession>A0AAV2AYR6</accession>
<keyword evidence="2" id="KW-1185">Reference proteome</keyword>
<name>A0AAV2AYR6_9ARAC</name>
<comment type="caution">
    <text evidence="1">The sequence shown here is derived from an EMBL/GenBank/DDBJ whole genome shotgun (WGS) entry which is preliminary data.</text>
</comment>
<organism evidence="1 2">
    <name type="scientific">Larinioides sclopetarius</name>
    <dbReference type="NCBI Taxonomy" id="280406"/>
    <lineage>
        <taxon>Eukaryota</taxon>
        <taxon>Metazoa</taxon>
        <taxon>Ecdysozoa</taxon>
        <taxon>Arthropoda</taxon>
        <taxon>Chelicerata</taxon>
        <taxon>Arachnida</taxon>
        <taxon>Araneae</taxon>
        <taxon>Araneomorphae</taxon>
        <taxon>Entelegynae</taxon>
        <taxon>Araneoidea</taxon>
        <taxon>Araneidae</taxon>
        <taxon>Larinioides</taxon>
    </lineage>
</organism>
<sequence length="111" mass="12442">MHHAEKLQPIASHTFEGVESEATGSAELLQFFDGHRLWRLPVVVITQERGTCCTPRNSAHVTARSCIRMSSGCRNWTFLIQERFLNTSATLVSVCKYPDYGFMGSSDLVYG</sequence>
<dbReference type="EMBL" id="CAXIEN010000243">
    <property type="protein sequence ID" value="CAL1289168.1"/>
    <property type="molecule type" value="Genomic_DNA"/>
</dbReference>
<evidence type="ECO:0000313" key="1">
    <source>
        <dbReference type="EMBL" id="CAL1289168.1"/>
    </source>
</evidence>
<evidence type="ECO:0000313" key="2">
    <source>
        <dbReference type="Proteomes" id="UP001497382"/>
    </source>
</evidence>
<protein>
    <submittedName>
        <fullName evidence="1">Uncharacterized protein</fullName>
    </submittedName>
</protein>
<gene>
    <name evidence="1" type="ORF">LARSCL_LOCUS15771</name>
</gene>